<dbReference type="PANTHER" id="PTHR24279">
    <property type="entry name" value="CYTOCHROME P450"/>
    <property type="match status" value="1"/>
</dbReference>
<comment type="similarity">
    <text evidence="3 10">Belongs to the cytochrome P450 family.</text>
</comment>
<dbReference type="InterPro" id="IPR036396">
    <property type="entry name" value="Cyt_P450_sf"/>
</dbReference>
<evidence type="ECO:0000256" key="1">
    <source>
        <dbReference type="ARBA" id="ARBA00001971"/>
    </source>
</evidence>
<accession>A0A5B7D2Z9</accession>
<dbReference type="OrthoDB" id="3945418at2759"/>
<reference evidence="12 13" key="1">
    <citation type="submission" date="2019-05" db="EMBL/GenBank/DDBJ databases">
        <title>Another draft genome of Portunus trituberculatus and its Hox gene families provides insights of decapod evolution.</title>
        <authorList>
            <person name="Jeong J.-H."/>
            <person name="Song I."/>
            <person name="Kim S."/>
            <person name="Choi T."/>
            <person name="Kim D."/>
            <person name="Ryu S."/>
            <person name="Kim W."/>
        </authorList>
    </citation>
    <scope>NUCLEOTIDE SEQUENCE [LARGE SCALE GENOMIC DNA]</scope>
    <source>
        <tissue evidence="12">Muscle</tissue>
    </source>
</reference>
<keyword evidence="7 9" id="KW-0408">Iron</keyword>
<evidence type="ECO:0000313" key="13">
    <source>
        <dbReference type="Proteomes" id="UP000324222"/>
    </source>
</evidence>
<keyword evidence="4 9" id="KW-0349">Heme</keyword>
<evidence type="ECO:0000256" key="8">
    <source>
        <dbReference type="ARBA" id="ARBA00023033"/>
    </source>
</evidence>
<comment type="cofactor">
    <cofactor evidence="1 9">
        <name>heme</name>
        <dbReference type="ChEBI" id="CHEBI:30413"/>
    </cofactor>
</comment>
<dbReference type="InterPro" id="IPR002403">
    <property type="entry name" value="Cyt_P450_E_grp-IV"/>
</dbReference>
<evidence type="ECO:0000313" key="12">
    <source>
        <dbReference type="EMBL" id="MPC15591.1"/>
    </source>
</evidence>
<dbReference type="PRINTS" id="PR00465">
    <property type="entry name" value="EP450IV"/>
</dbReference>
<name>A0A5B7D2Z9_PORTR</name>
<evidence type="ECO:0000256" key="4">
    <source>
        <dbReference type="ARBA" id="ARBA00022617"/>
    </source>
</evidence>
<evidence type="ECO:0000256" key="2">
    <source>
        <dbReference type="ARBA" id="ARBA00003690"/>
    </source>
</evidence>
<dbReference type="GO" id="GO:0020037">
    <property type="term" value="F:heme binding"/>
    <property type="evidence" value="ECO:0007669"/>
    <property type="project" value="InterPro"/>
</dbReference>
<dbReference type="InterPro" id="IPR017972">
    <property type="entry name" value="Cyt_P450_CS"/>
</dbReference>
<dbReference type="GO" id="GO:0005789">
    <property type="term" value="C:endoplasmic reticulum membrane"/>
    <property type="evidence" value="ECO:0007669"/>
    <property type="project" value="UniProtKB-SubCell"/>
</dbReference>
<proteinExistence type="inferred from homology"/>
<gene>
    <name evidence="12" type="primary">Cyp49a1_2</name>
    <name evidence="12" type="ORF">E2C01_008390</name>
</gene>
<evidence type="ECO:0000256" key="5">
    <source>
        <dbReference type="ARBA" id="ARBA00022723"/>
    </source>
</evidence>
<dbReference type="InterPro" id="IPR001128">
    <property type="entry name" value="Cyt_P450"/>
</dbReference>
<keyword evidence="6 10" id="KW-0560">Oxidoreductase</keyword>
<keyword evidence="5 9" id="KW-0479">Metal-binding</keyword>
<protein>
    <submittedName>
        <fullName evidence="12">Putative cytochrome P450 49a1</fullName>
    </submittedName>
</protein>
<dbReference type="AlphaFoldDB" id="A0A5B7D2Z9"/>
<feature type="region of interest" description="Disordered" evidence="11">
    <location>
        <begin position="50"/>
        <end position="71"/>
    </location>
</feature>
<dbReference type="Gene3D" id="1.10.630.10">
    <property type="entry name" value="Cytochrome P450"/>
    <property type="match status" value="1"/>
</dbReference>
<evidence type="ECO:0000256" key="3">
    <source>
        <dbReference type="ARBA" id="ARBA00010617"/>
    </source>
</evidence>
<organism evidence="12 13">
    <name type="scientific">Portunus trituberculatus</name>
    <name type="common">Swimming crab</name>
    <name type="synonym">Neptunus trituberculatus</name>
    <dbReference type="NCBI Taxonomy" id="210409"/>
    <lineage>
        <taxon>Eukaryota</taxon>
        <taxon>Metazoa</taxon>
        <taxon>Ecdysozoa</taxon>
        <taxon>Arthropoda</taxon>
        <taxon>Crustacea</taxon>
        <taxon>Multicrustacea</taxon>
        <taxon>Malacostraca</taxon>
        <taxon>Eumalacostraca</taxon>
        <taxon>Eucarida</taxon>
        <taxon>Decapoda</taxon>
        <taxon>Pleocyemata</taxon>
        <taxon>Brachyura</taxon>
        <taxon>Eubrachyura</taxon>
        <taxon>Portunoidea</taxon>
        <taxon>Portunidae</taxon>
        <taxon>Portuninae</taxon>
        <taxon>Portunus</taxon>
    </lineage>
</organism>
<dbReference type="PANTHER" id="PTHR24279:SF120">
    <property type="entry name" value="CYTOCHROME P450"/>
    <property type="match status" value="1"/>
</dbReference>
<evidence type="ECO:0000256" key="11">
    <source>
        <dbReference type="SAM" id="MobiDB-lite"/>
    </source>
</evidence>
<dbReference type="Pfam" id="PF00067">
    <property type="entry name" value="p450"/>
    <property type="match status" value="1"/>
</dbReference>
<dbReference type="PRINTS" id="PR00385">
    <property type="entry name" value="P450"/>
</dbReference>
<dbReference type="GO" id="GO:0016705">
    <property type="term" value="F:oxidoreductase activity, acting on paired donors, with incorporation or reduction of molecular oxygen"/>
    <property type="evidence" value="ECO:0007669"/>
    <property type="project" value="InterPro"/>
</dbReference>
<dbReference type="GO" id="GO:0004497">
    <property type="term" value="F:monooxygenase activity"/>
    <property type="evidence" value="ECO:0007669"/>
    <property type="project" value="UniProtKB-KW"/>
</dbReference>
<evidence type="ECO:0000256" key="10">
    <source>
        <dbReference type="RuleBase" id="RU000461"/>
    </source>
</evidence>
<dbReference type="Proteomes" id="UP000324222">
    <property type="component" value="Unassembled WGS sequence"/>
</dbReference>
<evidence type="ECO:0000256" key="9">
    <source>
        <dbReference type="PIRSR" id="PIRSR602403-1"/>
    </source>
</evidence>
<sequence>MLRALRPVRCGLHATCLQNYFITQWDKSSLKWLTKGLRTAPTEAVAQDARVNTAAGGRTNNSSRNQEVRPFASIPGPKPLPLLGNQLFFTTMVNMEVGRRREELALDPEGFTQRQPFLASLMSNPDLSSQDVFLLLVEVLQGGIDAGLPYLRAVVQETLRLRPSSSARSRVIQEDTIVSGYFVPAGTFIISPPNVACHDPQTFPEPDKFKPDRWLFKKRGSALNTTEALSTLSDIENKAAEEKIDPYTVVAFGHGARMCPGRRLAEQEIHLALIQASDGKEERLYRLLVKSYKMELAEPGKVVGQVMRLNMMPDAHLAIAFTPR</sequence>
<keyword evidence="13" id="KW-1185">Reference proteome</keyword>
<keyword evidence="8 10" id="KW-0503">Monooxygenase</keyword>
<dbReference type="PROSITE" id="PS00086">
    <property type="entry name" value="CYTOCHROME_P450"/>
    <property type="match status" value="1"/>
</dbReference>
<dbReference type="SUPFAM" id="SSF48264">
    <property type="entry name" value="Cytochrome P450"/>
    <property type="match status" value="1"/>
</dbReference>
<dbReference type="InterPro" id="IPR050479">
    <property type="entry name" value="CYP11_CYP27_families"/>
</dbReference>
<comment type="function">
    <text evidence="2">May be involved in the metabolism of insect hormones and in the breakdown of synthetic insecticides.</text>
</comment>
<evidence type="ECO:0000256" key="6">
    <source>
        <dbReference type="ARBA" id="ARBA00023002"/>
    </source>
</evidence>
<feature type="binding site" description="axial binding residue" evidence="9">
    <location>
        <position position="259"/>
    </location>
    <ligand>
        <name>heme</name>
        <dbReference type="ChEBI" id="CHEBI:30413"/>
    </ligand>
    <ligandPart>
        <name>Fe</name>
        <dbReference type="ChEBI" id="CHEBI:18248"/>
    </ligandPart>
</feature>
<dbReference type="EMBL" id="VSRR010000439">
    <property type="protein sequence ID" value="MPC15591.1"/>
    <property type="molecule type" value="Genomic_DNA"/>
</dbReference>
<comment type="caution">
    <text evidence="12">The sequence shown here is derived from an EMBL/GenBank/DDBJ whole genome shotgun (WGS) entry which is preliminary data.</text>
</comment>
<evidence type="ECO:0000256" key="7">
    <source>
        <dbReference type="ARBA" id="ARBA00023004"/>
    </source>
</evidence>
<dbReference type="GO" id="GO:0005506">
    <property type="term" value="F:iron ion binding"/>
    <property type="evidence" value="ECO:0007669"/>
    <property type="project" value="InterPro"/>
</dbReference>